<name>A0A1T5CFZ5_9SPHI</name>
<evidence type="ECO:0000313" key="4">
    <source>
        <dbReference type="Proteomes" id="UP000190541"/>
    </source>
</evidence>
<dbReference type="SUPFAM" id="SSF51735">
    <property type="entry name" value="NAD(P)-binding Rossmann-fold domains"/>
    <property type="match status" value="1"/>
</dbReference>
<dbReference type="Gene3D" id="3.40.50.720">
    <property type="entry name" value="NAD(P)-binding Rossmann-like Domain"/>
    <property type="match status" value="1"/>
</dbReference>
<dbReference type="InterPro" id="IPR006311">
    <property type="entry name" value="TAT_signal"/>
</dbReference>
<protein>
    <submittedName>
        <fullName evidence="3">Oxidoreductase family, C-terminal alpha/beta domain</fullName>
    </submittedName>
</protein>
<organism evidence="3 4">
    <name type="scientific">Parapedobacter luteus</name>
    <dbReference type="NCBI Taxonomy" id="623280"/>
    <lineage>
        <taxon>Bacteria</taxon>
        <taxon>Pseudomonadati</taxon>
        <taxon>Bacteroidota</taxon>
        <taxon>Sphingobacteriia</taxon>
        <taxon>Sphingobacteriales</taxon>
        <taxon>Sphingobacteriaceae</taxon>
        <taxon>Parapedobacter</taxon>
    </lineage>
</organism>
<dbReference type="EMBL" id="FUYS01000004">
    <property type="protein sequence ID" value="SKB58377.1"/>
    <property type="molecule type" value="Genomic_DNA"/>
</dbReference>
<accession>A0A1T5CFZ5</accession>
<evidence type="ECO:0000259" key="1">
    <source>
        <dbReference type="Pfam" id="PF01408"/>
    </source>
</evidence>
<feature type="domain" description="Gfo/Idh/MocA-like oxidoreductase C-terminal" evidence="2">
    <location>
        <begin position="170"/>
        <end position="452"/>
    </location>
</feature>
<reference evidence="3 4" key="1">
    <citation type="submission" date="2017-02" db="EMBL/GenBank/DDBJ databases">
        <authorList>
            <person name="Peterson S.W."/>
        </authorList>
    </citation>
    <scope>NUCLEOTIDE SEQUENCE [LARGE SCALE GENOMIC DNA]</scope>
    <source>
        <strain evidence="3 4">DSM 22899</strain>
    </source>
</reference>
<dbReference type="SUPFAM" id="SSF55347">
    <property type="entry name" value="Glyceraldehyde-3-phosphate dehydrogenase-like, C-terminal domain"/>
    <property type="match status" value="1"/>
</dbReference>
<gene>
    <name evidence="3" type="ORF">SAMN05660226_02199</name>
</gene>
<dbReference type="PANTHER" id="PTHR43377">
    <property type="entry name" value="BILIVERDIN REDUCTASE A"/>
    <property type="match status" value="1"/>
</dbReference>
<dbReference type="Pfam" id="PF01408">
    <property type="entry name" value="GFO_IDH_MocA"/>
    <property type="match status" value="1"/>
</dbReference>
<proteinExistence type="predicted"/>
<dbReference type="RefSeq" id="WP_200119761.1">
    <property type="nucleotide sequence ID" value="NZ_FUYS01000004.1"/>
</dbReference>
<dbReference type="InterPro" id="IPR004104">
    <property type="entry name" value="Gfo/Idh/MocA-like_OxRdtase_C"/>
</dbReference>
<evidence type="ECO:0000259" key="2">
    <source>
        <dbReference type="Pfam" id="PF02894"/>
    </source>
</evidence>
<dbReference type="STRING" id="623280.SAMN05660226_02199"/>
<dbReference type="InterPro" id="IPR036291">
    <property type="entry name" value="NAD(P)-bd_dom_sf"/>
</dbReference>
<dbReference type="AlphaFoldDB" id="A0A1T5CFZ5"/>
<dbReference type="PROSITE" id="PS51318">
    <property type="entry name" value="TAT"/>
    <property type="match status" value="1"/>
</dbReference>
<dbReference type="InterPro" id="IPR000683">
    <property type="entry name" value="Gfo/Idh/MocA-like_OxRdtase_N"/>
</dbReference>
<evidence type="ECO:0000313" key="3">
    <source>
        <dbReference type="EMBL" id="SKB58377.1"/>
    </source>
</evidence>
<dbReference type="Proteomes" id="UP000190541">
    <property type="component" value="Unassembled WGS sequence"/>
</dbReference>
<dbReference type="Gene3D" id="3.30.360.10">
    <property type="entry name" value="Dihydrodipicolinate Reductase, domain 2"/>
    <property type="match status" value="1"/>
</dbReference>
<feature type="domain" description="Gfo/Idh/MocA-like oxidoreductase N-terminal" evidence="1">
    <location>
        <begin position="35"/>
        <end position="158"/>
    </location>
</feature>
<keyword evidence="4" id="KW-1185">Reference proteome</keyword>
<dbReference type="GO" id="GO:0000166">
    <property type="term" value="F:nucleotide binding"/>
    <property type="evidence" value="ECO:0007669"/>
    <property type="project" value="InterPro"/>
</dbReference>
<dbReference type="InterPro" id="IPR051450">
    <property type="entry name" value="Gfo/Idh/MocA_Oxidoreductases"/>
</dbReference>
<dbReference type="PANTHER" id="PTHR43377:SF2">
    <property type="entry name" value="BINDING ROSSMANN FOLD OXIDOREDUCTASE, PUTATIVE (AFU_ORTHOLOGUE AFUA_4G00560)-RELATED"/>
    <property type="match status" value="1"/>
</dbReference>
<dbReference type="Pfam" id="PF02894">
    <property type="entry name" value="GFO_IDH_MocA_C"/>
    <property type="match status" value="1"/>
</dbReference>
<sequence>MTTFSRRDFLYALSMLAAGTAVSMPGTAFGMQRRLRVVLVGTGVRGISFWGKRLVEQYPDLLEFVGLSDINPGRLAYAKTYMGVNCPTFVDFDEMVQQVKPDLIIVCTKDSTHHEFIIKGLAAGCDVLTEKPLTTDEVKAQAILDAERKYGKNLIVGFNYRWSPYMTKIKELLQQEEIGDITSVDFNWYLNVHHGASYFRRWHGLMNSGGSLWIHKATHHFDLLNWWLDAEPEEVFAYGALEHYGSNGPFRGKSCRSCPHKQECVYYWDITKDSHSMKLYVENEEHDGYIRDGCVYRHEIDIYDKMSAQIKYANNVVANYSLTTYSPFEGWRIAFNGHKGRIEAWLDIPWMKNDELDQESLHAAEMEQSKNEDMIHEPLVLYKSWSDYKVIQVASERSGHGGGDRRLHDKIFKDKHAPDPYGHAAGVRDGAMSILIGVAARKSIETGAPVKIASLTDLKPMPKRMA</sequence>